<dbReference type="Proteomes" id="UP000006977">
    <property type="component" value="Unassembled WGS sequence"/>
</dbReference>
<accession>J7ZY93</accession>
<dbReference type="HOGENOM" id="CLU_2285713_0_0_9"/>
<gene>
    <name evidence="1" type="ORF">IGC_04889</name>
</gene>
<name>J7ZY93_BACCE</name>
<reference evidence="1 2" key="1">
    <citation type="submission" date="2012-04" db="EMBL/GenBank/DDBJ databases">
        <title>The Genome Sequence of Bacillus cereus HuA4-10.</title>
        <authorList>
            <consortium name="The Broad Institute Genome Sequencing Platform"/>
            <consortium name="The Broad Institute Genome Sequencing Center for Infectious Disease"/>
            <person name="Feldgarden M."/>
            <person name="Van der Auwera G.A."/>
            <person name="Mahillon J."/>
            <person name="Duprez V."/>
            <person name="Timmery S."/>
            <person name="Mattelet C."/>
            <person name="Dierick K."/>
            <person name="Sun M."/>
            <person name="Yu Z."/>
            <person name="Zhu L."/>
            <person name="Hu X."/>
            <person name="Shank E.B."/>
            <person name="Swiecicka I."/>
            <person name="Hansen B.M."/>
            <person name="Andrup L."/>
            <person name="Young S.K."/>
            <person name="Zeng Q."/>
            <person name="Gargeya S."/>
            <person name="Fitzgerald M."/>
            <person name="Haas B."/>
            <person name="Abouelleil A."/>
            <person name="Alvarado L."/>
            <person name="Arachchi H.M."/>
            <person name="Berlin A."/>
            <person name="Chapman S.B."/>
            <person name="Goldberg J."/>
            <person name="Griggs A."/>
            <person name="Gujja S."/>
            <person name="Hansen M."/>
            <person name="Howarth C."/>
            <person name="Imamovic A."/>
            <person name="Larimer J."/>
            <person name="McCowen C."/>
            <person name="Montmayeur A."/>
            <person name="Murphy C."/>
            <person name="Neiman D."/>
            <person name="Pearson M."/>
            <person name="Priest M."/>
            <person name="Roberts A."/>
            <person name="Saif S."/>
            <person name="Shea T."/>
            <person name="Sisk P."/>
            <person name="Sykes S."/>
            <person name="Wortman J."/>
            <person name="Nusbaum C."/>
            <person name="Birren B."/>
        </authorList>
    </citation>
    <scope>NUCLEOTIDE SEQUENCE [LARGE SCALE GENOMIC DNA]</scope>
    <source>
        <strain evidence="1 2">HuA4-10</strain>
    </source>
</reference>
<protein>
    <submittedName>
        <fullName evidence="1">Uncharacterized protein</fullName>
    </submittedName>
</protein>
<comment type="caution">
    <text evidence="1">The sequence shown here is derived from an EMBL/GenBank/DDBJ whole genome shotgun (WGS) entry which is preliminary data.</text>
</comment>
<sequence>MKFSPLKRNIVLLIIRDYEMAEIIDTIKEYLNVTTEQVFYIVDYLMDSKWVEFEEGKLIITYEGNSILERSKLNAFSLERVDTFKYLVKESTLENYIPKKI</sequence>
<dbReference type="AlphaFoldDB" id="J7ZY93"/>
<dbReference type="PATRIC" id="fig|1053206.3.peg.4997"/>
<dbReference type="EMBL" id="AHEA01000041">
    <property type="protein sequence ID" value="EJQ74338.1"/>
    <property type="molecule type" value="Genomic_DNA"/>
</dbReference>
<proteinExistence type="predicted"/>
<evidence type="ECO:0000313" key="1">
    <source>
        <dbReference type="EMBL" id="EJQ74338.1"/>
    </source>
</evidence>
<organism evidence="1 2">
    <name type="scientific">Bacillus cereus HuA4-10</name>
    <dbReference type="NCBI Taxonomy" id="1053206"/>
    <lineage>
        <taxon>Bacteria</taxon>
        <taxon>Bacillati</taxon>
        <taxon>Bacillota</taxon>
        <taxon>Bacilli</taxon>
        <taxon>Bacillales</taxon>
        <taxon>Bacillaceae</taxon>
        <taxon>Bacillus</taxon>
        <taxon>Bacillus cereus group</taxon>
    </lineage>
</organism>
<evidence type="ECO:0000313" key="2">
    <source>
        <dbReference type="Proteomes" id="UP000006977"/>
    </source>
</evidence>